<evidence type="ECO:0000256" key="6">
    <source>
        <dbReference type="ARBA" id="ARBA00022840"/>
    </source>
</evidence>
<evidence type="ECO:0000256" key="1">
    <source>
        <dbReference type="ARBA" id="ARBA00022614"/>
    </source>
</evidence>
<reference evidence="11" key="1">
    <citation type="submission" date="2018-05" db="EMBL/GenBank/DDBJ databases">
        <title>Draft genome of Mucuna pruriens seed.</title>
        <authorList>
            <person name="Nnadi N.E."/>
            <person name="Vos R."/>
            <person name="Hasami M.H."/>
            <person name="Devisetty U.K."/>
            <person name="Aguiy J.C."/>
        </authorList>
    </citation>
    <scope>NUCLEOTIDE SEQUENCE [LARGE SCALE GENOMIC DNA]</scope>
    <source>
        <strain evidence="11">JCA_2017</strain>
    </source>
</reference>
<gene>
    <name evidence="11" type="primary">INRPK1</name>
    <name evidence="11" type="ORF">CR513_47377</name>
</gene>
<dbReference type="InterPro" id="IPR050647">
    <property type="entry name" value="Plant_LRR-RLKs"/>
</dbReference>
<dbReference type="PANTHER" id="PTHR48056:SF23">
    <property type="entry name" value="PROTEIN KINASE DOMAIN-CONTAINING PROTEIN"/>
    <property type="match status" value="1"/>
</dbReference>
<dbReference type="Gene3D" id="1.10.510.10">
    <property type="entry name" value="Transferase(Phosphotransferase) domain 1"/>
    <property type="match status" value="1"/>
</dbReference>
<name>A0A371F464_MUCPR</name>
<evidence type="ECO:0000256" key="3">
    <source>
        <dbReference type="ARBA" id="ARBA00022737"/>
    </source>
</evidence>
<dbReference type="SUPFAM" id="SSF56112">
    <property type="entry name" value="Protein kinase-like (PK-like)"/>
    <property type="match status" value="1"/>
</dbReference>
<evidence type="ECO:0000256" key="8">
    <source>
        <dbReference type="PROSITE-ProRule" id="PRU10141"/>
    </source>
</evidence>
<protein>
    <submittedName>
        <fullName evidence="11">Receptor-like protein kinase</fullName>
    </submittedName>
</protein>
<keyword evidence="6 8" id="KW-0067">ATP-binding</keyword>
<dbReference type="PANTHER" id="PTHR48056">
    <property type="entry name" value="LRR RECEPTOR-LIKE SERINE/THREONINE-PROTEIN KINASE-RELATED"/>
    <property type="match status" value="1"/>
</dbReference>
<proteinExistence type="inferred from homology"/>
<dbReference type="PROSITE" id="PS50011">
    <property type="entry name" value="PROTEIN_KINASE_DOM"/>
    <property type="match status" value="1"/>
</dbReference>
<evidence type="ECO:0000256" key="7">
    <source>
        <dbReference type="ARBA" id="ARBA00023180"/>
    </source>
</evidence>
<evidence type="ECO:0000313" key="11">
    <source>
        <dbReference type="EMBL" id="RDX73061.1"/>
    </source>
</evidence>
<evidence type="ECO:0000256" key="4">
    <source>
        <dbReference type="ARBA" id="ARBA00022741"/>
    </source>
</evidence>
<dbReference type="OrthoDB" id="1932972at2759"/>
<sequence>MKVTDNLNDRHIIGRGAHGVIYKVEFSLDKVFAIKKIPFADNKGQITSMSTEIETTEKIKHQNLARLKNFWLREDCGLVLFKYMKNGSLHDVLHEKYPPPSLEWSVRYKIAVGIAHGLEYLHHDYDHVIVHKDIKPKNILFNRNPTDKDKDHLHDIGGPMTRFKSKMRKQSLQGLSLGIKESLKQNESEATPK</sequence>
<feature type="non-terminal residue" evidence="11">
    <location>
        <position position="1"/>
    </location>
</feature>
<dbReference type="GO" id="GO:0005524">
    <property type="term" value="F:ATP binding"/>
    <property type="evidence" value="ECO:0007669"/>
    <property type="project" value="UniProtKB-UniRule"/>
</dbReference>
<organism evidence="11 12">
    <name type="scientific">Mucuna pruriens</name>
    <name type="common">Velvet bean</name>
    <name type="synonym">Dolichos pruriens</name>
    <dbReference type="NCBI Taxonomy" id="157652"/>
    <lineage>
        <taxon>Eukaryota</taxon>
        <taxon>Viridiplantae</taxon>
        <taxon>Streptophyta</taxon>
        <taxon>Embryophyta</taxon>
        <taxon>Tracheophyta</taxon>
        <taxon>Spermatophyta</taxon>
        <taxon>Magnoliopsida</taxon>
        <taxon>eudicotyledons</taxon>
        <taxon>Gunneridae</taxon>
        <taxon>Pentapetalae</taxon>
        <taxon>rosids</taxon>
        <taxon>fabids</taxon>
        <taxon>Fabales</taxon>
        <taxon>Fabaceae</taxon>
        <taxon>Papilionoideae</taxon>
        <taxon>50 kb inversion clade</taxon>
        <taxon>NPAAA clade</taxon>
        <taxon>indigoferoid/millettioid clade</taxon>
        <taxon>Phaseoleae</taxon>
        <taxon>Mucuna</taxon>
    </lineage>
</organism>
<dbReference type="GO" id="GO:0004674">
    <property type="term" value="F:protein serine/threonine kinase activity"/>
    <property type="evidence" value="ECO:0007669"/>
    <property type="project" value="UniProtKB-KW"/>
</dbReference>
<dbReference type="GO" id="GO:0033612">
    <property type="term" value="F:receptor serine/threonine kinase binding"/>
    <property type="evidence" value="ECO:0007669"/>
    <property type="project" value="TreeGrafter"/>
</dbReference>
<dbReference type="InterPro" id="IPR008271">
    <property type="entry name" value="Ser/Thr_kinase_AS"/>
</dbReference>
<dbReference type="InterPro" id="IPR017441">
    <property type="entry name" value="Protein_kinase_ATP_BS"/>
</dbReference>
<dbReference type="InterPro" id="IPR000719">
    <property type="entry name" value="Prot_kinase_dom"/>
</dbReference>
<keyword evidence="9" id="KW-0723">Serine/threonine-protein kinase</keyword>
<keyword evidence="4 8" id="KW-0547">Nucleotide-binding</keyword>
<dbReference type="EMBL" id="QJKJ01010670">
    <property type="protein sequence ID" value="RDX73061.1"/>
    <property type="molecule type" value="Genomic_DNA"/>
</dbReference>
<keyword evidence="1" id="KW-0433">Leucine-rich repeat</keyword>
<feature type="binding site" evidence="8">
    <location>
        <position position="36"/>
    </location>
    <ligand>
        <name>ATP</name>
        <dbReference type="ChEBI" id="CHEBI:30616"/>
    </ligand>
</feature>
<feature type="domain" description="Protein kinase" evidence="10">
    <location>
        <begin position="7"/>
        <end position="193"/>
    </location>
</feature>
<evidence type="ECO:0000256" key="9">
    <source>
        <dbReference type="RuleBase" id="RU000304"/>
    </source>
</evidence>
<dbReference type="Proteomes" id="UP000257109">
    <property type="component" value="Unassembled WGS sequence"/>
</dbReference>
<keyword evidence="5" id="KW-0418">Kinase</keyword>
<comment type="caution">
    <text evidence="11">The sequence shown here is derived from an EMBL/GenBank/DDBJ whole genome shotgun (WGS) entry which is preliminary data.</text>
</comment>
<dbReference type="PROSITE" id="PS00107">
    <property type="entry name" value="PROTEIN_KINASE_ATP"/>
    <property type="match status" value="1"/>
</dbReference>
<comment type="similarity">
    <text evidence="9">Belongs to the protein kinase superfamily.</text>
</comment>
<evidence type="ECO:0000256" key="2">
    <source>
        <dbReference type="ARBA" id="ARBA00022679"/>
    </source>
</evidence>
<accession>A0A371F464</accession>
<dbReference type="InterPro" id="IPR011009">
    <property type="entry name" value="Kinase-like_dom_sf"/>
</dbReference>
<evidence type="ECO:0000259" key="10">
    <source>
        <dbReference type="PROSITE" id="PS50011"/>
    </source>
</evidence>
<evidence type="ECO:0000256" key="5">
    <source>
        <dbReference type="ARBA" id="ARBA00022777"/>
    </source>
</evidence>
<keyword evidence="3" id="KW-0677">Repeat</keyword>
<dbReference type="PROSITE" id="PS00108">
    <property type="entry name" value="PROTEIN_KINASE_ST"/>
    <property type="match status" value="1"/>
</dbReference>
<dbReference type="Pfam" id="PF00069">
    <property type="entry name" value="Pkinase"/>
    <property type="match status" value="1"/>
</dbReference>
<keyword evidence="7" id="KW-0325">Glycoprotein</keyword>
<keyword evidence="2" id="KW-0808">Transferase</keyword>
<evidence type="ECO:0000313" key="12">
    <source>
        <dbReference type="Proteomes" id="UP000257109"/>
    </source>
</evidence>
<dbReference type="AlphaFoldDB" id="A0A371F464"/>
<keyword evidence="12" id="KW-1185">Reference proteome</keyword>
<dbReference type="SMART" id="SM00220">
    <property type="entry name" value="S_TKc"/>
    <property type="match status" value="1"/>
</dbReference>